<dbReference type="EMBL" id="KV454442">
    <property type="protein sequence ID" value="ODQ77192.1"/>
    <property type="molecule type" value="Genomic_DNA"/>
</dbReference>
<dbReference type="Gene3D" id="1.10.238.100">
    <property type="entry name" value="YAP1 redox domain. Chain B"/>
    <property type="match status" value="1"/>
</dbReference>
<organism evidence="1 2">
    <name type="scientific">Babjeviella inositovora NRRL Y-12698</name>
    <dbReference type="NCBI Taxonomy" id="984486"/>
    <lineage>
        <taxon>Eukaryota</taxon>
        <taxon>Fungi</taxon>
        <taxon>Dikarya</taxon>
        <taxon>Ascomycota</taxon>
        <taxon>Saccharomycotina</taxon>
        <taxon>Pichiomycetes</taxon>
        <taxon>Serinales incertae sedis</taxon>
        <taxon>Babjeviella</taxon>
    </lineage>
</organism>
<proteinExistence type="predicted"/>
<evidence type="ECO:0000313" key="2">
    <source>
        <dbReference type="Proteomes" id="UP000094336"/>
    </source>
</evidence>
<dbReference type="Proteomes" id="UP000094336">
    <property type="component" value="Unassembled WGS sequence"/>
</dbReference>
<dbReference type="AlphaFoldDB" id="A0A1E3QJE2"/>
<dbReference type="OrthoDB" id="4940293at2759"/>
<gene>
    <name evidence="1" type="ORF">BABINDRAFT_41983</name>
</gene>
<keyword evidence="2" id="KW-1185">Reference proteome</keyword>
<dbReference type="RefSeq" id="XP_018982520.1">
    <property type="nucleotide sequence ID" value="XM_019132051.1"/>
</dbReference>
<name>A0A1E3QJE2_9ASCO</name>
<dbReference type="STRING" id="984486.A0A1E3QJE2"/>
<dbReference type="GeneID" id="30149904"/>
<evidence type="ECO:0000313" key="1">
    <source>
        <dbReference type="EMBL" id="ODQ77192.1"/>
    </source>
</evidence>
<reference evidence="2" key="1">
    <citation type="submission" date="2016-05" db="EMBL/GenBank/DDBJ databases">
        <title>Comparative genomics of biotechnologically important yeasts.</title>
        <authorList>
            <consortium name="DOE Joint Genome Institute"/>
            <person name="Riley R."/>
            <person name="Haridas S."/>
            <person name="Wolfe K.H."/>
            <person name="Lopes M.R."/>
            <person name="Hittinger C.T."/>
            <person name="Goker M."/>
            <person name="Salamov A."/>
            <person name="Wisecaver J."/>
            <person name="Long T.M."/>
            <person name="Aerts A.L."/>
            <person name="Barry K."/>
            <person name="Choi C."/>
            <person name="Clum A."/>
            <person name="Coughlan A.Y."/>
            <person name="Deshpande S."/>
            <person name="Douglass A.P."/>
            <person name="Hanson S.J."/>
            <person name="Klenk H.-P."/>
            <person name="Labutti K."/>
            <person name="Lapidus A."/>
            <person name="Lindquist E."/>
            <person name="Lipzen A."/>
            <person name="Meier-Kolthoff J.P."/>
            <person name="Ohm R.A."/>
            <person name="Otillar R.P."/>
            <person name="Pangilinan J."/>
            <person name="Peng Y."/>
            <person name="Rokas A."/>
            <person name="Rosa C.A."/>
            <person name="Scheuner C."/>
            <person name="Sibirny A.A."/>
            <person name="Slot J.C."/>
            <person name="Stielow J.B."/>
            <person name="Sun H."/>
            <person name="Kurtzman C.P."/>
            <person name="Blackwell M."/>
            <person name="Grigoriev I.V."/>
            <person name="Jeffries T.W."/>
        </authorList>
    </citation>
    <scope>NUCLEOTIDE SEQUENCE [LARGE SCALE GENOMIC DNA]</scope>
    <source>
        <strain evidence="2">NRRL Y-12698</strain>
    </source>
</reference>
<sequence>MDLKKQFSFPLSENDFVHEMVDVSHHNIQIEKRFTYKTSEGVMVFTISALWDYLKELQQELETRYVEGHPDVEDYPDLDNELDIAMVMSELKGNEKCHGHGPAYPVDMVKDVLSRHIKF</sequence>
<protein>
    <submittedName>
        <fullName evidence="1">Uncharacterized protein</fullName>
    </submittedName>
</protein>
<accession>A0A1E3QJE2</accession>